<reference evidence="1 2" key="1">
    <citation type="submission" date="2021-01" db="EMBL/GenBank/DDBJ databases">
        <title>FDA dAtabase for Regulatory Grade micrObial Sequences (FDA-ARGOS): Supporting development and validation of Infectious Disease Dx tests.</title>
        <authorList>
            <person name="Nelson B."/>
            <person name="Plummer A."/>
            <person name="Tallon L."/>
            <person name="Sadzewicz L."/>
            <person name="Zhao X."/>
            <person name="Boylan J."/>
            <person name="Ott S."/>
            <person name="Bowen H."/>
            <person name="Vavikolanu K."/>
            <person name="Mehta A."/>
            <person name="Aluvathingal J."/>
            <person name="Nadendla S."/>
            <person name="Myers T."/>
            <person name="Yan Y."/>
            <person name="Sichtig H."/>
        </authorList>
    </citation>
    <scope>NUCLEOTIDE SEQUENCE [LARGE SCALE GENOMIC DNA]</scope>
    <source>
        <strain evidence="1 2">FDAARGOS_1161</strain>
    </source>
</reference>
<evidence type="ECO:0000313" key="2">
    <source>
        <dbReference type="Proteomes" id="UP000595254"/>
    </source>
</evidence>
<proteinExistence type="predicted"/>
<dbReference type="Proteomes" id="UP000595254">
    <property type="component" value="Chromosome"/>
</dbReference>
<accession>A0A974NNL3</accession>
<dbReference type="EMBL" id="CP068053">
    <property type="protein sequence ID" value="QQT00945.1"/>
    <property type="molecule type" value="Genomic_DNA"/>
</dbReference>
<sequence>MKRYISSIVLILILIGSIGTYYGTQAASVANLPRYEFKTIEGNEKELKPVILDGVYKKDGLYEPLTFEGNQLTYKRENSYVENLNGYYVEIEKLLKKYKPFMRGKHDREALYEDGDFLAYASVTNHYRNEKYSATFEVSLLEKKNKEEFSFELDVPEQEKISYSRILDVQLIDSKLQVVANNQIDSQDQIEEIHVYVIDLANNKVINDELILSETTNDISLEIEYPYNTKTIGESHVFLYSVAKGHYSESGEFVPKETVLNKYDFETGKVETITVPKKFVNVDNDIFYDTNNIYFYEVRDHRVHMTTFDLSSQTILGEKSFDLVNDNNNFQFLIKNERVYILAENDYHHETKANNSVSILIADLETGNTLYKGETKVKSKNEKSVENDGLSIHDLQVNEIN</sequence>
<dbReference type="KEGG" id="ppsr:I6J18_03280"/>
<gene>
    <name evidence="1" type="ORF">I6J18_03280</name>
</gene>
<name>A0A974NNL3_PERPY</name>
<dbReference type="AlphaFoldDB" id="A0A974NNL3"/>
<keyword evidence="2" id="KW-1185">Reference proteome</keyword>
<dbReference type="SUPFAM" id="SSF69304">
    <property type="entry name" value="Tricorn protease N-terminal domain"/>
    <property type="match status" value="1"/>
</dbReference>
<evidence type="ECO:0000313" key="1">
    <source>
        <dbReference type="EMBL" id="QQT00945.1"/>
    </source>
</evidence>
<organism evidence="1 2">
    <name type="scientific">Peribacillus psychrosaccharolyticus</name>
    <name type="common">Bacillus psychrosaccharolyticus</name>
    <dbReference type="NCBI Taxonomy" id="1407"/>
    <lineage>
        <taxon>Bacteria</taxon>
        <taxon>Bacillati</taxon>
        <taxon>Bacillota</taxon>
        <taxon>Bacilli</taxon>
        <taxon>Bacillales</taxon>
        <taxon>Bacillaceae</taxon>
        <taxon>Peribacillus</taxon>
    </lineage>
</organism>
<dbReference type="RefSeq" id="WP_040375110.1">
    <property type="nucleotide sequence ID" value="NZ_CP068053.1"/>
</dbReference>
<protein>
    <submittedName>
        <fullName evidence="1">Uncharacterized protein</fullName>
    </submittedName>
</protein>